<dbReference type="PROSITE" id="PS50030">
    <property type="entry name" value="UBA"/>
    <property type="match status" value="1"/>
</dbReference>
<evidence type="ECO:0000256" key="7">
    <source>
        <dbReference type="ARBA" id="ARBA00022670"/>
    </source>
</evidence>
<dbReference type="InterPro" id="IPR000626">
    <property type="entry name" value="Ubiquitin-like_dom"/>
</dbReference>
<reference evidence="15 16" key="1">
    <citation type="journal article" date="2011" name="Cell">
        <title>Insight into structure and assembly of the nuclear pore complex by utilizing the genome of a eukaryotic thermophile.</title>
        <authorList>
            <person name="Amlacher S."/>
            <person name="Sarges P."/>
            <person name="Flemming D."/>
            <person name="van Noort V."/>
            <person name="Kunze R."/>
            <person name="Devos D.P."/>
            <person name="Arumugam M."/>
            <person name="Bork P."/>
            <person name="Hurt E."/>
        </authorList>
    </citation>
    <scope>NUCLEOTIDE SEQUENCE [LARGE SCALE GENOMIC DNA]</scope>
    <source>
        <strain evidence="16">DSM 1495 / CBS 144.50 / IMI 039719</strain>
    </source>
</reference>
<evidence type="ECO:0000256" key="8">
    <source>
        <dbReference type="ARBA" id="ARBA00022750"/>
    </source>
</evidence>
<dbReference type="InterPro" id="IPR019103">
    <property type="entry name" value="Peptidase_aspartic_DDI1-type"/>
</dbReference>
<comment type="function">
    <text evidence="1">Probable aspartic protease. May be involved in the regulation of exocytosis. Acts as a linker between the 19S proteasome and polyubiquitinated proteins via UBA domain interactions with ubiquitin for their subsequent degradation. Required for S-phase checkpoint control.</text>
</comment>
<evidence type="ECO:0000313" key="16">
    <source>
        <dbReference type="Proteomes" id="UP000008066"/>
    </source>
</evidence>
<dbReference type="PROSITE" id="PS50053">
    <property type="entry name" value="UBIQUITIN_2"/>
    <property type="match status" value="1"/>
</dbReference>
<evidence type="ECO:0000313" key="15">
    <source>
        <dbReference type="EMBL" id="EGS21122.1"/>
    </source>
</evidence>
<evidence type="ECO:0000256" key="9">
    <source>
        <dbReference type="ARBA" id="ARBA00022801"/>
    </source>
</evidence>
<dbReference type="Pfam" id="PF00240">
    <property type="entry name" value="ubiquitin"/>
    <property type="match status" value="1"/>
</dbReference>
<dbReference type="CDD" id="cd14309">
    <property type="entry name" value="UBA_scDdi1_like"/>
    <property type="match status" value="1"/>
</dbReference>
<gene>
    <name evidence="15" type="ORF">CTHT_0029630</name>
</gene>
<dbReference type="InterPro" id="IPR015940">
    <property type="entry name" value="UBA"/>
</dbReference>
<dbReference type="EMBL" id="GL988041">
    <property type="protein sequence ID" value="EGS21122.1"/>
    <property type="molecule type" value="Genomic_DNA"/>
</dbReference>
<evidence type="ECO:0000256" key="11">
    <source>
        <dbReference type="SAM" id="MobiDB-lite"/>
    </source>
</evidence>
<dbReference type="GeneID" id="18257001"/>
<dbReference type="Gene3D" id="2.40.70.10">
    <property type="entry name" value="Acid Proteases"/>
    <property type="match status" value="1"/>
</dbReference>
<dbReference type="Proteomes" id="UP000008066">
    <property type="component" value="Unassembled WGS sequence"/>
</dbReference>
<dbReference type="KEGG" id="cthr:CTHT_0029630"/>
<dbReference type="PANTHER" id="PTHR15397:SF3">
    <property type="entry name" value="DNA DAMAGE INDUCIBLE 1 HOMOLOG 2"/>
    <property type="match status" value="1"/>
</dbReference>
<comment type="subcellular location">
    <subcellularLocation>
        <location evidence="2">Cytoplasm</location>
    </subcellularLocation>
</comment>
<evidence type="ECO:0000256" key="1">
    <source>
        <dbReference type="ARBA" id="ARBA00003231"/>
    </source>
</evidence>
<dbReference type="STRING" id="759272.G0S8E8"/>
<dbReference type="GO" id="GO:0004190">
    <property type="term" value="F:aspartic-type endopeptidase activity"/>
    <property type="evidence" value="ECO:0007669"/>
    <property type="project" value="UniProtKB-KW"/>
</dbReference>
<dbReference type="SUPFAM" id="SSF50630">
    <property type="entry name" value="Acid proteases"/>
    <property type="match status" value="1"/>
</dbReference>
<dbReference type="OMA" id="GHRLNAF"/>
<feature type="region of interest" description="Disordered" evidence="11">
    <location>
        <begin position="427"/>
        <end position="469"/>
    </location>
</feature>
<dbReference type="CDD" id="cd05479">
    <property type="entry name" value="RP_DDI"/>
    <property type="match status" value="1"/>
</dbReference>
<dbReference type="HOGENOM" id="CLU_020435_2_0_1"/>
<proteinExistence type="inferred from homology"/>
<dbReference type="GO" id="GO:0005737">
    <property type="term" value="C:cytoplasm"/>
    <property type="evidence" value="ECO:0007669"/>
    <property type="project" value="UniProtKB-SubCell"/>
</dbReference>
<dbReference type="CDD" id="cd01796">
    <property type="entry name" value="Ubl_Ddi1_like"/>
    <property type="match status" value="1"/>
</dbReference>
<dbReference type="SMART" id="SM00165">
    <property type="entry name" value="UBA"/>
    <property type="match status" value="1"/>
</dbReference>
<keyword evidence="6" id="KW-0963">Cytoplasm</keyword>
<dbReference type="SMART" id="SM00213">
    <property type="entry name" value="UBQ"/>
    <property type="match status" value="1"/>
</dbReference>
<dbReference type="InterPro" id="IPR033882">
    <property type="entry name" value="DDI1_N"/>
</dbReference>
<keyword evidence="16" id="KW-1185">Reference proteome</keyword>
<protein>
    <recommendedName>
        <fullName evidence="5">DNA damage-inducible protein 1</fullName>
    </recommendedName>
</protein>
<dbReference type="PROSITE" id="PS00141">
    <property type="entry name" value="ASP_PROTEASE"/>
    <property type="match status" value="1"/>
</dbReference>
<dbReference type="InterPro" id="IPR009060">
    <property type="entry name" value="UBA-like_sf"/>
</dbReference>
<name>G0S8E8_CHATD</name>
<evidence type="ECO:0000259" key="13">
    <source>
        <dbReference type="PROSITE" id="PS50053"/>
    </source>
</evidence>
<dbReference type="PROSITE" id="PS50175">
    <property type="entry name" value="ASP_PROT_RETROV"/>
    <property type="match status" value="1"/>
</dbReference>
<dbReference type="SUPFAM" id="SSF46934">
    <property type="entry name" value="UBA-like"/>
    <property type="match status" value="1"/>
</dbReference>
<keyword evidence="10" id="KW-0175">Coiled coil</keyword>
<dbReference type="InterPro" id="IPR001969">
    <property type="entry name" value="Aspartic_peptidase_AS"/>
</dbReference>
<dbReference type="GO" id="GO:0006508">
    <property type="term" value="P:proteolysis"/>
    <property type="evidence" value="ECO:0007669"/>
    <property type="project" value="UniProtKB-KW"/>
</dbReference>
<dbReference type="SUPFAM" id="SSF54236">
    <property type="entry name" value="Ubiquitin-like"/>
    <property type="match status" value="1"/>
</dbReference>
<dbReference type="Pfam" id="PF09668">
    <property type="entry name" value="Asp_protease"/>
    <property type="match status" value="1"/>
</dbReference>
<dbReference type="OrthoDB" id="1047367at2759"/>
<dbReference type="eggNOG" id="KOG0012">
    <property type="taxonomic scope" value="Eukaryota"/>
</dbReference>
<evidence type="ECO:0000256" key="5">
    <source>
        <dbReference type="ARBA" id="ARBA00021491"/>
    </source>
</evidence>
<comment type="subunit">
    <text evidence="4">Binds ubiquitin and polyubiquitinated proteins.</text>
</comment>
<keyword evidence="9" id="KW-0378">Hydrolase</keyword>
<accession>G0S8E8</accession>
<evidence type="ECO:0000259" key="12">
    <source>
        <dbReference type="PROSITE" id="PS50030"/>
    </source>
</evidence>
<feature type="compositionally biased region" description="Low complexity" evidence="11">
    <location>
        <begin position="451"/>
        <end position="460"/>
    </location>
</feature>
<evidence type="ECO:0000259" key="14">
    <source>
        <dbReference type="PROSITE" id="PS50175"/>
    </source>
</evidence>
<comment type="similarity">
    <text evidence="3">Belongs to the DDI1 family.</text>
</comment>
<dbReference type="AlphaFoldDB" id="G0S8E8"/>
<organism evidence="16">
    <name type="scientific">Chaetomium thermophilum (strain DSM 1495 / CBS 144.50 / IMI 039719)</name>
    <name type="common">Thermochaetoides thermophila</name>
    <dbReference type="NCBI Taxonomy" id="759272"/>
    <lineage>
        <taxon>Eukaryota</taxon>
        <taxon>Fungi</taxon>
        <taxon>Dikarya</taxon>
        <taxon>Ascomycota</taxon>
        <taxon>Pezizomycotina</taxon>
        <taxon>Sordariomycetes</taxon>
        <taxon>Sordariomycetidae</taxon>
        <taxon>Sordariales</taxon>
        <taxon>Chaetomiaceae</taxon>
        <taxon>Thermochaetoides</taxon>
    </lineage>
</organism>
<sequence length="507" mass="55767">MDRTWKDMNTDIDHKPSHKPLKNWAVTGTQEHIHAAQAKFSAVPACMSQCLVVRMTPVLADAVDGWMEVPECQSVVQDQSRPDYQPTKMRITLTITNSDPQPEGDDTDLLSLEVYPEMTIETLRSSIQVETGFHPTAQHLYHNGNLLTPDQNSKTLAELGVTDGDMLALHVRGMRGSSRPGPSAAERQAGYMEQDPEMIRLQLLGDPNLKAELSRTRPDLAAALEDPVRFARMYAESLERERRERAERQRQIALLNADPFDPEAQAKIEEIIRQERVMENLQNAMEHNPEVFGVVHMLYIEVEVNGYKVKALVDSGAQATIMSPSCAEACGIMRLVDKRFAGVARGVGTANIIGRVHSAQIKIGPLFLPCSFTVMEGKSVELLLGLDMLRRHQACIDLKKDKLVIQGVEIPFLGEADIPKETEDAIHREPTVPGPAGTSIGQRSGAVTAGPSSSQAAARPSAPPRPQFPREHIDQLMALGASEQRAIQALEATGGNVEYAASLIFQD</sequence>
<feature type="domain" description="Peptidase A2" evidence="14">
    <location>
        <begin position="309"/>
        <end position="348"/>
    </location>
</feature>
<dbReference type="Gene3D" id="3.10.20.90">
    <property type="entry name" value="Phosphatidylinositol 3-kinase Catalytic Subunit, Chain A, domain 1"/>
    <property type="match status" value="1"/>
</dbReference>
<evidence type="ECO:0000256" key="10">
    <source>
        <dbReference type="SAM" id="Coils"/>
    </source>
</evidence>
<dbReference type="InterPro" id="IPR029071">
    <property type="entry name" value="Ubiquitin-like_domsf"/>
</dbReference>
<feature type="domain" description="UBA" evidence="12">
    <location>
        <begin position="467"/>
        <end position="507"/>
    </location>
</feature>
<dbReference type="InterPro" id="IPR001995">
    <property type="entry name" value="Peptidase_A2_cat"/>
</dbReference>
<dbReference type="Pfam" id="PF00627">
    <property type="entry name" value="UBA"/>
    <property type="match status" value="1"/>
</dbReference>
<feature type="domain" description="Ubiquitin-like" evidence="13">
    <location>
        <begin position="89"/>
        <end position="176"/>
    </location>
</feature>
<dbReference type="InterPro" id="IPR021109">
    <property type="entry name" value="Peptidase_aspartic_dom_sf"/>
</dbReference>
<dbReference type="PANTHER" id="PTHR15397">
    <property type="entry name" value="SODIUM-GLUCOSE COTRANSPORTER REGULATORY PROTEIN -RELATED"/>
    <property type="match status" value="1"/>
</dbReference>
<evidence type="ECO:0000256" key="6">
    <source>
        <dbReference type="ARBA" id="ARBA00022490"/>
    </source>
</evidence>
<keyword evidence="8" id="KW-0064">Aspartyl protease</keyword>
<dbReference type="RefSeq" id="XP_006693418.1">
    <property type="nucleotide sequence ID" value="XM_006693355.1"/>
</dbReference>
<evidence type="ECO:0000256" key="3">
    <source>
        <dbReference type="ARBA" id="ARBA00009136"/>
    </source>
</evidence>
<feature type="coiled-coil region" evidence="10">
    <location>
        <begin position="238"/>
        <end position="284"/>
    </location>
</feature>
<dbReference type="Gene3D" id="1.10.8.10">
    <property type="entry name" value="DNA helicase RuvA subunit, C-terminal domain"/>
    <property type="match status" value="1"/>
</dbReference>
<evidence type="ECO:0000256" key="2">
    <source>
        <dbReference type="ARBA" id="ARBA00004496"/>
    </source>
</evidence>
<evidence type="ECO:0000256" key="4">
    <source>
        <dbReference type="ARBA" id="ARBA00011128"/>
    </source>
</evidence>
<keyword evidence="7" id="KW-0645">Protease</keyword>